<keyword evidence="3" id="KW-1185">Reference proteome</keyword>
<name>A0A4P8XQF3_9BACL</name>
<feature type="region of interest" description="Disordered" evidence="1">
    <location>
        <begin position="1"/>
        <end position="29"/>
    </location>
</feature>
<organism evidence="2 3">
    <name type="scientific">Paenibacillus algicola</name>
    <dbReference type="NCBI Taxonomy" id="2565926"/>
    <lineage>
        <taxon>Bacteria</taxon>
        <taxon>Bacillati</taxon>
        <taxon>Bacillota</taxon>
        <taxon>Bacilli</taxon>
        <taxon>Bacillales</taxon>
        <taxon>Paenibacillaceae</taxon>
        <taxon>Paenibacillus</taxon>
    </lineage>
</organism>
<accession>A0A4P8XQF3</accession>
<dbReference type="EMBL" id="CP040396">
    <property type="protein sequence ID" value="QCT04060.1"/>
    <property type="molecule type" value="Genomic_DNA"/>
</dbReference>
<dbReference type="AlphaFoldDB" id="A0A4P8XQF3"/>
<sequence length="98" mass="10958">MKQHERQGKESGGLPDQHSSLFNEDALEPVNGEMLDWEELTGEDRGLSRESTMFDVDRMINEGLGGGYVTEDDNGEIGETTTDTMNTVDETPRYGEEE</sequence>
<protein>
    <submittedName>
        <fullName evidence="2">Uncharacterized protein</fullName>
    </submittedName>
</protein>
<dbReference type="OrthoDB" id="2454402at2"/>
<evidence type="ECO:0000256" key="1">
    <source>
        <dbReference type="SAM" id="MobiDB-lite"/>
    </source>
</evidence>
<reference evidence="2 3" key="1">
    <citation type="submission" date="2019-05" db="EMBL/GenBank/DDBJ databases">
        <authorList>
            <person name="Chen C."/>
        </authorList>
    </citation>
    <scope>NUCLEOTIDE SEQUENCE [LARGE SCALE GENOMIC DNA]</scope>
    <source>
        <strain evidence="2 3">HB172198</strain>
    </source>
</reference>
<proteinExistence type="predicted"/>
<dbReference type="Proteomes" id="UP000300879">
    <property type="component" value="Chromosome"/>
</dbReference>
<evidence type="ECO:0000313" key="2">
    <source>
        <dbReference type="EMBL" id="QCT04060.1"/>
    </source>
</evidence>
<evidence type="ECO:0000313" key="3">
    <source>
        <dbReference type="Proteomes" id="UP000300879"/>
    </source>
</evidence>
<gene>
    <name evidence="2" type="ORF">E6C60_3349</name>
</gene>
<dbReference type="KEGG" id="palo:E6C60_3349"/>
<feature type="compositionally biased region" description="Low complexity" evidence="1">
    <location>
        <begin position="79"/>
        <end position="89"/>
    </location>
</feature>
<feature type="region of interest" description="Disordered" evidence="1">
    <location>
        <begin position="65"/>
        <end position="98"/>
    </location>
</feature>
<dbReference type="RefSeq" id="WP_138226836.1">
    <property type="nucleotide sequence ID" value="NZ_CP040396.1"/>
</dbReference>